<feature type="transmembrane region" description="Helical" evidence="2">
    <location>
        <begin position="270"/>
        <end position="289"/>
    </location>
</feature>
<feature type="transmembrane region" description="Helical" evidence="2">
    <location>
        <begin position="178"/>
        <end position="195"/>
    </location>
</feature>
<dbReference type="EMBL" id="JABZEC010000004">
    <property type="protein sequence ID" value="NVY96693.1"/>
    <property type="molecule type" value="Genomic_DNA"/>
</dbReference>
<keyword evidence="2" id="KW-1133">Transmembrane helix</keyword>
<feature type="region of interest" description="Disordered" evidence="1">
    <location>
        <begin position="113"/>
        <end position="158"/>
    </location>
</feature>
<reference evidence="4 5" key="1">
    <citation type="submission" date="2020-06" db="EMBL/GenBank/DDBJ databases">
        <authorList>
            <person name="Kang J."/>
        </authorList>
    </citation>
    <scope>NUCLEOTIDE SEQUENCE [LARGE SCALE GENOMIC DNA]</scope>
    <source>
        <strain evidence="4 5">DCY120</strain>
    </source>
</reference>
<evidence type="ECO:0000256" key="2">
    <source>
        <dbReference type="SAM" id="Phobius"/>
    </source>
</evidence>
<feature type="domain" description="Putative zinc-ribbon" evidence="3">
    <location>
        <begin position="1"/>
        <end position="25"/>
    </location>
</feature>
<comment type="caution">
    <text evidence="4">The sequence shown here is derived from an EMBL/GenBank/DDBJ whole genome shotgun (WGS) entry which is preliminary data.</text>
</comment>
<gene>
    <name evidence="4" type="ORF">HU830_05895</name>
</gene>
<evidence type="ECO:0000259" key="3">
    <source>
        <dbReference type="Pfam" id="PF13248"/>
    </source>
</evidence>
<dbReference type="Proteomes" id="UP000563523">
    <property type="component" value="Unassembled WGS sequence"/>
</dbReference>
<accession>A0A850R197</accession>
<feature type="compositionally biased region" description="Polar residues" evidence="1">
    <location>
        <begin position="130"/>
        <end position="143"/>
    </location>
</feature>
<protein>
    <submittedName>
        <fullName evidence="4">Zinc ribbon domain-containing protein</fullName>
    </submittedName>
</protein>
<feature type="transmembrane region" description="Helical" evidence="2">
    <location>
        <begin position="301"/>
        <end position="320"/>
    </location>
</feature>
<organism evidence="4 5">
    <name type="scientific">Bombilactobacillus apium</name>
    <dbReference type="NCBI Taxonomy" id="2675299"/>
    <lineage>
        <taxon>Bacteria</taxon>
        <taxon>Bacillati</taxon>
        <taxon>Bacillota</taxon>
        <taxon>Bacilli</taxon>
        <taxon>Lactobacillales</taxon>
        <taxon>Lactobacillaceae</taxon>
        <taxon>Bombilactobacillus</taxon>
    </lineage>
</organism>
<sequence length="332" mass="36629">MNYCPNCGQKLTSDYENCPYCGYQLPQKKKRRASETKSQTAASVTASKGQQLANFLRCLRVKWPLTLAAIVLVILTYFYIGKLISVIVAISLAIWGFLATNAAPVPARLWRKKRATPPVDPQPEPRSKPTPDSSANQPSTTAQPIEDGDPVMTRRRRSEVPLRDPITSDLGMHPRFRLSWVILALAILTLSTTYWPSFFGNNTLQIANLNLNTTPSLAAVCQQGIILLGNWLNFPLNTHLGAWILAIGPLIVIIGSLIPKNWGRRLTTKGAQWTLAFYILGLIALKVGLGIGANYGWTTNLQLGLGGYVALIGSLAMFILSEYELHKHWPGH</sequence>
<evidence type="ECO:0000313" key="5">
    <source>
        <dbReference type="Proteomes" id="UP000563523"/>
    </source>
</evidence>
<feature type="transmembrane region" description="Helical" evidence="2">
    <location>
        <begin position="86"/>
        <end position="105"/>
    </location>
</feature>
<evidence type="ECO:0000256" key="1">
    <source>
        <dbReference type="SAM" id="MobiDB-lite"/>
    </source>
</evidence>
<dbReference type="Pfam" id="PF13248">
    <property type="entry name" value="Zn_ribbon_3"/>
    <property type="match status" value="1"/>
</dbReference>
<proteinExistence type="predicted"/>
<dbReference type="AlphaFoldDB" id="A0A850R197"/>
<feature type="transmembrane region" description="Helical" evidence="2">
    <location>
        <begin position="240"/>
        <end position="258"/>
    </location>
</feature>
<feature type="transmembrane region" description="Helical" evidence="2">
    <location>
        <begin position="63"/>
        <end position="80"/>
    </location>
</feature>
<dbReference type="InterPro" id="IPR059113">
    <property type="entry name" value="Znf_ribbon"/>
</dbReference>
<name>A0A850R197_9LACO</name>
<evidence type="ECO:0000313" key="4">
    <source>
        <dbReference type="EMBL" id="NVY96693.1"/>
    </source>
</evidence>
<keyword evidence="5" id="KW-1185">Reference proteome</keyword>
<keyword evidence="2" id="KW-0812">Transmembrane</keyword>
<keyword evidence="2" id="KW-0472">Membrane</keyword>
<dbReference type="RefSeq" id="WP_176942850.1">
    <property type="nucleotide sequence ID" value="NZ_JABZEC010000004.1"/>
</dbReference>